<keyword evidence="4" id="KW-1185">Reference proteome</keyword>
<proteinExistence type="predicted"/>
<keyword evidence="2" id="KW-1133">Transmembrane helix</keyword>
<dbReference type="RefSeq" id="WP_108114090.1">
    <property type="nucleotide sequence ID" value="NZ_QBKT01000002.1"/>
</dbReference>
<dbReference type="EMBL" id="QBKT01000002">
    <property type="protein sequence ID" value="PTX63136.1"/>
    <property type="molecule type" value="Genomic_DNA"/>
</dbReference>
<feature type="compositionally biased region" description="Basic and acidic residues" evidence="1">
    <location>
        <begin position="252"/>
        <end position="267"/>
    </location>
</feature>
<feature type="transmembrane region" description="Helical" evidence="2">
    <location>
        <begin position="1033"/>
        <end position="1052"/>
    </location>
</feature>
<name>A0A2T6C492_9FLAO</name>
<evidence type="ECO:0000313" key="3">
    <source>
        <dbReference type="EMBL" id="PTX63136.1"/>
    </source>
</evidence>
<dbReference type="Proteomes" id="UP000244090">
    <property type="component" value="Unassembled WGS sequence"/>
</dbReference>
<dbReference type="GO" id="GO:0016035">
    <property type="term" value="C:zeta DNA polymerase complex"/>
    <property type="evidence" value="ECO:0007669"/>
    <property type="project" value="InterPro"/>
</dbReference>
<feature type="compositionally biased region" description="Polar residues" evidence="1">
    <location>
        <begin position="1"/>
        <end position="22"/>
    </location>
</feature>
<feature type="region of interest" description="Disordered" evidence="1">
    <location>
        <begin position="1"/>
        <end position="380"/>
    </location>
</feature>
<gene>
    <name evidence="3" type="ORF">C8N46_102539</name>
</gene>
<dbReference type="GO" id="GO:0003887">
    <property type="term" value="F:DNA-directed DNA polymerase activity"/>
    <property type="evidence" value="ECO:0007669"/>
    <property type="project" value="TreeGrafter"/>
</dbReference>
<sequence length="1443" mass="156939">MSTARVQKNTTEQSSGNSSRSSLFIAPTQLKQKSENSKESETPDLFIVPSRQQETRGNQETQSTTEASSSSFINQTLPKSSVSTNTTTLEEQKEEAQEETSKEATAEKTQPATPEAQKAVTTPENGEAKATVNAKTGNTPVGKSAKGSGGAGGGGGNSYAVPNGPQGGVGEKENVKEEEAPLVLPTENGKVYADGLMSQTPSNFMRGVKESGTTASEVQKNEQKTLQESLPEIEQPTGVPTKSAAQKAKAKAASDKVGEQIKSDKNTLGDLAPTGKKEGEKIPEVSQQPASTAMAKLRSISTWGRSGSDEDKKSQIKSGINNLPTSESVNTNPGEKPKVDLTGQADPEKNKQNLDESTETTNKEQAKNLAESKLYKGEDDIYPEMELEMMSPTVEFAPPPETTGLSEEIPNVSAEVKNSFDTQAKSYIDQEMAPDMQKQNEEYAKMQTDQEKERLKSEQDIDAETQRVKQEQELAQSTAKADVEAQRTEWQEENENVKKEYSEKSEAEKKKVDGDIDTQVKDADTKIATEYDKAKKEADKEVEKTDKEAAAKKAEAKKESENKSWWDRAIDAVSSFFDKLKEGLNKLFDGLRALVKGLIEAAKKLANKLIDLARDAIVGLIKAFGEALKALVNVALAAFPKLRDKFNAAIDKAVNAAVNVVNTLAEGLKKAVNALLDILGAALDAILAAYQAFYNLLLDAMKFLVSGLIQIIRFLWNLQVGAWHAPGQFFGALAEVALGGNPAEPLKNFEVPIGQEEAWAAAMGKSSGEATADATSATQPIPEHLQSVLTKSQLSNDDVTIEPYPAVTLEPELLAGLPPMQDGGTMELGGAGADAVTAQQLQASAAADAGYALPPQQVTESVEENAESATQSVDEAAEKPNPDWINMSDPEKLDHYNNQMLVESEEVGNTEPTPGKVASTPNMDNDPATLITKTGRLDIATRLAFMGRQMMTGLQVFWNKNKVWIIAALVTALIAAGLIAFFTGGAGLVAAVDIIVKALVIIFGAYAVFQAMGHIWDYVKKAWAGDAVGAGKSLAMAMAVIVMEFLLDKILLGMGKVFKRVMAAAKTTRIGQKVMKGVNFVRKGVTKTGNIIKKGVARIKNTRLGIRIQGMVGKGTKKLSNLRQKILEKFKFKRIWIEKRGKWFELWAEFNPEFLLAREDADTGERIKVEADNRFTPENKAQWRRNADGTYEVKVDANSPWESATKMDDKIDVPAKFKTDANGNIIEDTYTRTRPKDPNNPADVDALDPLDKKMHQAQVERGNIVDEIADSRKVDGVEEALAKKKAKQELTPEEQALLDEHFKVTNKKVKNSEQIGDIGAEDAIKKKHTNISETHTHEGPGVFDQVHKTESGEYIIVEAKGGSSTLGSAKHNGFRVEQGTAEYFEYVIERMRNSGGAKKKLADEIMENYDLNGGFSQIKFYKAQTPIDANGQALNTILTEFSI</sequence>
<accession>A0A2T6C492</accession>
<dbReference type="InterPro" id="IPR049762">
    <property type="entry name" value="PoNe_dom"/>
</dbReference>
<evidence type="ECO:0000256" key="2">
    <source>
        <dbReference type="SAM" id="Phobius"/>
    </source>
</evidence>
<feature type="region of interest" description="Disordered" evidence="1">
    <location>
        <begin position="905"/>
        <end position="927"/>
    </location>
</feature>
<feature type="transmembrane region" description="Helical" evidence="2">
    <location>
        <begin position="994"/>
        <end position="1013"/>
    </location>
</feature>
<dbReference type="InterPro" id="IPR030559">
    <property type="entry name" value="PolZ_Rev3"/>
</dbReference>
<reference evidence="3 4" key="1">
    <citation type="submission" date="2018-04" db="EMBL/GenBank/DDBJ databases">
        <title>Genomic Encyclopedia of Archaeal and Bacterial Type Strains, Phase II (KMG-II): from individual species to whole genera.</title>
        <authorList>
            <person name="Goeker M."/>
        </authorList>
    </citation>
    <scope>NUCLEOTIDE SEQUENCE [LARGE SCALE GENOMIC DNA]</scope>
    <source>
        <strain evidence="3 4">DSM 25731</strain>
    </source>
</reference>
<organism evidence="3 4">
    <name type="scientific">Kordia periserrulae</name>
    <dbReference type="NCBI Taxonomy" id="701523"/>
    <lineage>
        <taxon>Bacteria</taxon>
        <taxon>Pseudomonadati</taxon>
        <taxon>Bacteroidota</taxon>
        <taxon>Flavobacteriia</taxon>
        <taxon>Flavobacteriales</taxon>
        <taxon>Flavobacteriaceae</taxon>
        <taxon>Kordia</taxon>
    </lineage>
</organism>
<dbReference type="PANTHER" id="PTHR45812:SF1">
    <property type="entry name" value="DNA POLYMERASE ZETA CATALYTIC SUBUNIT"/>
    <property type="match status" value="1"/>
</dbReference>
<keyword evidence="2" id="KW-0472">Membrane</keyword>
<dbReference type="GO" id="GO:0042276">
    <property type="term" value="P:error-prone translesion synthesis"/>
    <property type="evidence" value="ECO:0007669"/>
    <property type="project" value="TreeGrafter"/>
</dbReference>
<feature type="compositionally biased region" description="Polar residues" evidence="1">
    <location>
        <begin position="316"/>
        <end position="333"/>
    </location>
</feature>
<feature type="compositionally biased region" description="Low complexity" evidence="1">
    <location>
        <begin position="59"/>
        <end position="71"/>
    </location>
</feature>
<feature type="compositionally biased region" description="Basic and acidic residues" evidence="1">
    <location>
        <begin position="481"/>
        <end position="513"/>
    </location>
</feature>
<dbReference type="CDD" id="cd20739">
    <property type="entry name" value="PoNe_DUF637"/>
    <property type="match status" value="1"/>
</dbReference>
<feature type="transmembrane region" description="Helical" evidence="2">
    <location>
        <begin position="963"/>
        <end position="982"/>
    </location>
</feature>
<evidence type="ECO:0000313" key="4">
    <source>
        <dbReference type="Proteomes" id="UP000244090"/>
    </source>
</evidence>
<comment type="caution">
    <text evidence="3">The sequence shown here is derived from an EMBL/GenBank/DDBJ whole genome shotgun (WGS) entry which is preliminary data.</text>
</comment>
<feature type="region of interest" description="Disordered" evidence="1">
    <location>
        <begin position="438"/>
        <end position="513"/>
    </location>
</feature>
<feature type="compositionally biased region" description="Basic and acidic residues" evidence="1">
    <location>
        <begin position="90"/>
        <end position="106"/>
    </location>
</feature>
<protein>
    <submittedName>
        <fullName evidence="3">Uncharacterized protein</fullName>
    </submittedName>
</protein>
<feature type="compositionally biased region" description="Basic and acidic residues" evidence="1">
    <location>
        <begin position="32"/>
        <end position="41"/>
    </location>
</feature>
<feature type="compositionally biased region" description="Basic and acidic residues" evidence="1">
    <location>
        <begin position="438"/>
        <end position="472"/>
    </location>
</feature>
<evidence type="ECO:0000256" key="1">
    <source>
        <dbReference type="SAM" id="MobiDB-lite"/>
    </source>
</evidence>
<feature type="compositionally biased region" description="Basic and acidic residues" evidence="1">
    <location>
        <begin position="170"/>
        <end position="179"/>
    </location>
</feature>
<dbReference type="PANTHER" id="PTHR45812">
    <property type="entry name" value="DNA POLYMERASE ZETA CATALYTIC SUBUNIT"/>
    <property type="match status" value="1"/>
</dbReference>
<dbReference type="OrthoDB" id="4317910at2"/>
<feature type="compositionally biased region" description="Gly residues" evidence="1">
    <location>
        <begin position="147"/>
        <end position="157"/>
    </location>
</feature>
<dbReference type="GO" id="GO:0000724">
    <property type="term" value="P:double-strand break repair via homologous recombination"/>
    <property type="evidence" value="ECO:0007669"/>
    <property type="project" value="TreeGrafter"/>
</dbReference>
<keyword evidence="2" id="KW-0812">Transmembrane</keyword>
<feature type="compositionally biased region" description="Polar residues" evidence="1">
    <location>
        <begin position="72"/>
        <end position="85"/>
    </location>
</feature>
<feature type="region of interest" description="Disordered" evidence="1">
    <location>
        <begin position="857"/>
        <end position="882"/>
    </location>
</feature>